<protein>
    <submittedName>
        <fullName evidence="2">JmjC domain-containing protein</fullName>
    </submittedName>
</protein>
<dbReference type="Proteomes" id="UP000887579">
    <property type="component" value="Unplaced"/>
</dbReference>
<sequence>MEFLQNGRKWVEYWKNKHSDLKIQKCSKLFYSKKLPKVNEPKEGVYYCYREKCTATIGDIYGGKLDVEVDTMDVFKRDNFEKLVVECDNERFLLYGENNSASDMDHLSEDLKKEIFWIKNIRSQLDEIMPPGVVIHGVTTAMANFGSAYTSAPPHVEDVRLWSMNVHLDGAPKIWLFQDVHKFYYWNTLLTPSRRQCKQEIFHKNFHFDRELYEEHGQEYDIGIQRKGDWVFTFSNSSHAVFNVGNNFTVAKNWCGIDWFRFAREVERCTCRKALEFEYISRALYGPEKEMKMVLTFPKASVMKREAFRKALEEKELDEAAVLGDGPSSLNDSLLQQIADAPETASNSSEAMLPESIPCSPCQGGSAVGGVCGADYEDRILQRCNQFNAGTLQQQQFEAAEVAPAEDLNDVVSLKMMLNEIIPAQPSAEEDTEFVAAEDLVVSVTPVYFVPVVVVPNNPQLLSFLDTAGAYPEESLATPNPTIPSTNSTIPATIPAINPATNPTNPVIPATNPVPDYLLPFFQPSSPSSSFPSFPTSNPTNIPPRPARRTRAPKTVPDRLVKKKRVAILVNEAGPSALTSDGVAVPLGITEDELIEFNDDYHKRKSYNAKMRASQKRKPNPNDAPGKRERRSQNPKLQYFANKKSDIRTKMKKKTVKLQQADAKDVLEQEKLQQEIQVCRERITDWNRRHLLAYVCYCCWDDAAVDARLKDEKYTPFQIIQQFVSVNSRLQRQNFVNILIRKVYPQGERQPACKTFADILGDVDAWKKIVGIPVGFRVPADDPVYL</sequence>
<accession>A0AC34G0Y1</accession>
<dbReference type="WBParaSite" id="ES5_v2.g23102.t1">
    <property type="protein sequence ID" value="ES5_v2.g23102.t1"/>
    <property type="gene ID" value="ES5_v2.g23102"/>
</dbReference>
<evidence type="ECO:0000313" key="2">
    <source>
        <dbReference type="WBParaSite" id="ES5_v2.g23102.t1"/>
    </source>
</evidence>
<reference evidence="2" key="1">
    <citation type="submission" date="2022-11" db="UniProtKB">
        <authorList>
            <consortium name="WormBaseParasite"/>
        </authorList>
    </citation>
    <scope>IDENTIFICATION</scope>
</reference>
<proteinExistence type="predicted"/>
<evidence type="ECO:0000313" key="1">
    <source>
        <dbReference type="Proteomes" id="UP000887579"/>
    </source>
</evidence>
<name>A0AC34G0Y1_9BILA</name>
<organism evidence="1 2">
    <name type="scientific">Panagrolaimus sp. ES5</name>
    <dbReference type="NCBI Taxonomy" id="591445"/>
    <lineage>
        <taxon>Eukaryota</taxon>
        <taxon>Metazoa</taxon>
        <taxon>Ecdysozoa</taxon>
        <taxon>Nematoda</taxon>
        <taxon>Chromadorea</taxon>
        <taxon>Rhabditida</taxon>
        <taxon>Tylenchina</taxon>
        <taxon>Panagrolaimomorpha</taxon>
        <taxon>Panagrolaimoidea</taxon>
        <taxon>Panagrolaimidae</taxon>
        <taxon>Panagrolaimus</taxon>
    </lineage>
</organism>